<protein>
    <submittedName>
        <fullName evidence="2">Uncharacterized protein</fullName>
    </submittedName>
</protein>
<proteinExistence type="predicted"/>
<accession>A0ABN6DCB0</accession>
<evidence type="ECO:0000313" key="3">
    <source>
        <dbReference type="Proteomes" id="UP000824366"/>
    </source>
</evidence>
<feature type="transmembrane region" description="Helical" evidence="1">
    <location>
        <begin position="12"/>
        <end position="29"/>
    </location>
</feature>
<keyword evidence="1" id="KW-0812">Transmembrane</keyword>
<gene>
    <name evidence="2" type="ORF">MIZ03_4599</name>
</gene>
<keyword evidence="1" id="KW-0472">Membrane</keyword>
<keyword evidence="1" id="KW-1133">Transmembrane helix</keyword>
<organism evidence="2 3">
    <name type="scientific">Rhodoferax lithotrophicus</name>
    <dbReference type="NCBI Taxonomy" id="2798804"/>
    <lineage>
        <taxon>Bacteria</taxon>
        <taxon>Pseudomonadati</taxon>
        <taxon>Pseudomonadota</taxon>
        <taxon>Betaproteobacteria</taxon>
        <taxon>Burkholderiales</taxon>
        <taxon>Comamonadaceae</taxon>
        <taxon>Rhodoferax</taxon>
    </lineage>
</organism>
<evidence type="ECO:0000256" key="1">
    <source>
        <dbReference type="SAM" id="Phobius"/>
    </source>
</evidence>
<name>A0ABN6DCB0_9BURK</name>
<dbReference type="EMBL" id="AP024238">
    <property type="protein sequence ID" value="BCO29675.1"/>
    <property type="molecule type" value="Genomic_DNA"/>
</dbReference>
<sequence>MFEATKSYDMIWLAGIALGLVAAALHFPINDQELQRPKLGYRPT</sequence>
<reference evidence="2 3" key="1">
    <citation type="journal article" date="2021" name="Microbiol. Spectr.">
        <title>A Single Bacterium Capable of Oxidation and Reduction of Iron at Circumneutral pH.</title>
        <authorList>
            <person name="Kato S."/>
            <person name="Ohkuma M."/>
        </authorList>
    </citation>
    <scope>NUCLEOTIDE SEQUENCE [LARGE SCALE GENOMIC DNA]</scope>
    <source>
        <strain evidence="2 3">MIZ03</strain>
    </source>
</reference>
<keyword evidence="3" id="KW-1185">Reference proteome</keyword>
<dbReference type="Proteomes" id="UP000824366">
    <property type="component" value="Chromosome"/>
</dbReference>
<evidence type="ECO:0000313" key="2">
    <source>
        <dbReference type="EMBL" id="BCO29675.1"/>
    </source>
</evidence>